<dbReference type="Gene3D" id="3.40.190.10">
    <property type="entry name" value="Periplasmic binding protein-like II"/>
    <property type="match status" value="2"/>
</dbReference>
<sequence>MRRNLPSLSALQCFDAAHRHLSFTRAAEELCLTQSAVSRQIRQLEDFLGRPLFERIKQRLVLTTAGEAYGAVIREVLDRAEAATIQLKSHQDENKVLHLAVLPTFGTRWLIPRLGTFYAAHPDIELNISSRTTPFDFSNEDLHGAIHFGPALWPGAVCHRLMGEKLVPVCSPQLLPNGKALTDIDELHHYKRLQLTSRPQAWNEWLHHAGAEDIDAFAGPRFEQFQMVIQAALSGLGIALLPMHFIENELNSGALTIAYDHPMENSQAYYFVYPASRADTYAVRAFKDWINLTIASE</sequence>
<dbReference type="InterPro" id="IPR036388">
    <property type="entry name" value="WH-like_DNA-bd_sf"/>
</dbReference>
<dbReference type="InterPro" id="IPR036390">
    <property type="entry name" value="WH_DNA-bd_sf"/>
</dbReference>
<dbReference type="InterPro" id="IPR005119">
    <property type="entry name" value="LysR_subst-bd"/>
</dbReference>
<dbReference type="PANTHER" id="PTHR30537">
    <property type="entry name" value="HTH-TYPE TRANSCRIPTIONAL REGULATOR"/>
    <property type="match status" value="1"/>
</dbReference>
<reference evidence="6" key="1">
    <citation type="submission" date="2021-10" db="EMBL/GenBank/DDBJ databases">
        <title>The complete genome sequence of Leeia sp. TBRC 13508.</title>
        <authorList>
            <person name="Charoenyingcharoen P."/>
            <person name="Yukphan P."/>
        </authorList>
    </citation>
    <scope>NUCLEOTIDE SEQUENCE</scope>
    <source>
        <strain evidence="6">TBRC 13508</strain>
    </source>
</reference>
<organism evidence="6 7">
    <name type="scientific">Leeia speluncae</name>
    <dbReference type="NCBI Taxonomy" id="2884804"/>
    <lineage>
        <taxon>Bacteria</taxon>
        <taxon>Pseudomonadati</taxon>
        <taxon>Pseudomonadota</taxon>
        <taxon>Betaproteobacteria</taxon>
        <taxon>Neisseriales</taxon>
        <taxon>Leeiaceae</taxon>
        <taxon>Leeia</taxon>
    </lineage>
</organism>
<accession>A0ABS8D8H9</accession>
<evidence type="ECO:0000259" key="5">
    <source>
        <dbReference type="PROSITE" id="PS50931"/>
    </source>
</evidence>
<dbReference type="CDD" id="cd08481">
    <property type="entry name" value="PBP2_GcdR_like"/>
    <property type="match status" value="1"/>
</dbReference>
<dbReference type="PROSITE" id="PS50931">
    <property type="entry name" value="HTH_LYSR"/>
    <property type="match status" value="1"/>
</dbReference>
<dbReference type="InterPro" id="IPR000847">
    <property type="entry name" value="LysR_HTH_N"/>
</dbReference>
<proteinExistence type="inferred from homology"/>
<protein>
    <submittedName>
        <fullName evidence="6">Transcriptional regulator GcvA</fullName>
    </submittedName>
</protein>
<dbReference type="Proteomes" id="UP001165395">
    <property type="component" value="Unassembled WGS sequence"/>
</dbReference>
<dbReference type="Pfam" id="PF00126">
    <property type="entry name" value="HTH_1"/>
    <property type="match status" value="1"/>
</dbReference>
<dbReference type="Pfam" id="PF03466">
    <property type="entry name" value="LysR_substrate"/>
    <property type="match status" value="1"/>
</dbReference>
<evidence type="ECO:0000256" key="3">
    <source>
        <dbReference type="ARBA" id="ARBA00023125"/>
    </source>
</evidence>
<dbReference type="InterPro" id="IPR058163">
    <property type="entry name" value="LysR-type_TF_proteobact-type"/>
</dbReference>
<name>A0ABS8D8H9_9NEIS</name>
<evidence type="ECO:0000256" key="1">
    <source>
        <dbReference type="ARBA" id="ARBA00009437"/>
    </source>
</evidence>
<dbReference type="SUPFAM" id="SSF53850">
    <property type="entry name" value="Periplasmic binding protein-like II"/>
    <property type="match status" value="1"/>
</dbReference>
<comment type="similarity">
    <text evidence="1">Belongs to the LysR transcriptional regulatory family.</text>
</comment>
<keyword evidence="7" id="KW-1185">Reference proteome</keyword>
<dbReference type="Gene3D" id="1.10.10.10">
    <property type="entry name" value="Winged helix-like DNA-binding domain superfamily/Winged helix DNA-binding domain"/>
    <property type="match status" value="1"/>
</dbReference>
<feature type="domain" description="HTH lysR-type" evidence="5">
    <location>
        <begin position="6"/>
        <end position="63"/>
    </location>
</feature>
<dbReference type="EMBL" id="JAJBZT010000007">
    <property type="protein sequence ID" value="MCB6184523.1"/>
    <property type="molecule type" value="Genomic_DNA"/>
</dbReference>
<keyword evidence="4" id="KW-0804">Transcription</keyword>
<evidence type="ECO:0000313" key="7">
    <source>
        <dbReference type="Proteomes" id="UP001165395"/>
    </source>
</evidence>
<evidence type="ECO:0000256" key="4">
    <source>
        <dbReference type="ARBA" id="ARBA00023163"/>
    </source>
</evidence>
<keyword evidence="3" id="KW-0238">DNA-binding</keyword>
<comment type="caution">
    <text evidence="6">The sequence shown here is derived from an EMBL/GenBank/DDBJ whole genome shotgun (WGS) entry which is preliminary data.</text>
</comment>
<gene>
    <name evidence="6" type="primary">gcvA</name>
    <name evidence="6" type="ORF">LIN78_13320</name>
</gene>
<dbReference type="SUPFAM" id="SSF46785">
    <property type="entry name" value="Winged helix' DNA-binding domain"/>
    <property type="match status" value="1"/>
</dbReference>
<evidence type="ECO:0000313" key="6">
    <source>
        <dbReference type="EMBL" id="MCB6184523.1"/>
    </source>
</evidence>
<evidence type="ECO:0000256" key="2">
    <source>
        <dbReference type="ARBA" id="ARBA00023015"/>
    </source>
</evidence>
<keyword evidence="2" id="KW-0805">Transcription regulation</keyword>
<dbReference type="PANTHER" id="PTHR30537:SF26">
    <property type="entry name" value="GLYCINE CLEAVAGE SYSTEM TRANSCRIPTIONAL ACTIVATOR"/>
    <property type="match status" value="1"/>
</dbReference>
<dbReference type="RefSeq" id="WP_227181333.1">
    <property type="nucleotide sequence ID" value="NZ_JAJBZT010000007.1"/>
</dbReference>
<dbReference type="PRINTS" id="PR00039">
    <property type="entry name" value="HTHLYSR"/>
</dbReference>
<dbReference type="NCBIfam" id="NF008352">
    <property type="entry name" value="PRK11139.1"/>
    <property type="match status" value="1"/>
</dbReference>